<protein>
    <submittedName>
        <fullName evidence="1">Uncharacterized protein</fullName>
    </submittedName>
</protein>
<comment type="caution">
    <text evidence="1">The sequence shown here is derived from an EMBL/GenBank/DDBJ whole genome shotgun (WGS) entry which is preliminary data.</text>
</comment>
<gene>
    <name evidence="1" type="ORF">OCL06_12355</name>
</gene>
<organism evidence="1 2">
    <name type="scientific">Alteromonas salexigens</name>
    <dbReference type="NCBI Taxonomy" id="2982530"/>
    <lineage>
        <taxon>Bacteria</taxon>
        <taxon>Pseudomonadati</taxon>
        <taxon>Pseudomonadota</taxon>
        <taxon>Gammaproteobacteria</taxon>
        <taxon>Alteromonadales</taxon>
        <taxon>Alteromonadaceae</taxon>
        <taxon>Alteromonas/Salinimonas group</taxon>
        <taxon>Alteromonas</taxon>
    </lineage>
</organism>
<sequence>MIEISENEVDCVSGAGWGHVAVAIAIAEAAFDFYEGYSDNRR</sequence>
<reference evidence="2" key="1">
    <citation type="submission" date="2023-07" db="EMBL/GenBank/DDBJ databases">
        <title>Study on multiphase classification of strain Alteromonas salexigens isolated from the Yellow Sea.</title>
        <authorList>
            <person name="Sun L."/>
        </authorList>
    </citation>
    <scope>NUCLEOTIDE SEQUENCE [LARGE SCALE GENOMIC DNA]</scope>
    <source>
        <strain evidence="2">ASW11-19</strain>
    </source>
</reference>
<name>A0ABT2VPY8_9ALTE</name>
<proteinExistence type="predicted"/>
<accession>A0ABT2VPY8</accession>
<dbReference type="Proteomes" id="UP001209257">
    <property type="component" value="Unassembled WGS sequence"/>
</dbReference>
<keyword evidence="2" id="KW-1185">Reference proteome</keyword>
<dbReference type="RefSeq" id="WP_262995002.1">
    <property type="nucleotide sequence ID" value="NZ_JAOTJC010000011.1"/>
</dbReference>
<evidence type="ECO:0000313" key="2">
    <source>
        <dbReference type="Proteomes" id="UP001209257"/>
    </source>
</evidence>
<dbReference type="EMBL" id="JAOTJC010000011">
    <property type="protein sequence ID" value="MCU7555379.1"/>
    <property type="molecule type" value="Genomic_DNA"/>
</dbReference>
<evidence type="ECO:0000313" key="1">
    <source>
        <dbReference type="EMBL" id="MCU7555379.1"/>
    </source>
</evidence>